<comment type="caution">
    <text evidence="2">The sequence shown here is derived from an EMBL/GenBank/DDBJ whole genome shotgun (WGS) entry which is preliminary data.</text>
</comment>
<dbReference type="InterPro" id="IPR036179">
    <property type="entry name" value="Ig-like_dom_sf"/>
</dbReference>
<dbReference type="SUPFAM" id="SSF48726">
    <property type="entry name" value="Immunoglobulin"/>
    <property type="match status" value="1"/>
</dbReference>
<accession>A0ABQ7QM08</accession>
<dbReference type="Proteomes" id="UP000823941">
    <property type="component" value="Chromosome 12"/>
</dbReference>
<dbReference type="EMBL" id="JAHIBW010000012">
    <property type="protein sequence ID" value="KAG7306262.1"/>
    <property type="molecule type" value="Genomic_DNA"/>
</dbReference>
<gene>
    <name evidence="2" type="ORF">JYU34_008862</name>
</gene>
<name>A0ABQ7QM08_PLUXY</name>
<dbReference type="InterPro" id="IPR013783">
    <property type="entry name" value="Ig-like_fold"/>
</dbReference>
<dbReference type="PROSITE" id="PS50835">
    <property type="entry name" value="IG_LIKE"/>
    <property type="match status" value="1"/>
</dbReference>
<reference evidence="2 3" key="1">
    <citation type="submission" date="2021-06" db="EMBL/GenBank/DDBJ databases">
        <title>A haploid diamondback moth (Plutella xylostella L.) genome assembly resolves 31 chromosomes and identifies a diamide resistance mutation.</title>
        <authorList>
            <person name="Ward C.M."/>
            <person name="Perry K.D."/>
            <person name="Baker G."/>
            <person name="Powis K."/>
            <person name="Heckel D.G."/>
            <person name="Baxter S.W."/>
        </authorList>
    </citation>
    <scope>NUCLEOTIDE SEQUENCE [LARGE SCALE GENOMIC DNA]</scope>
    <source>
        <strain evidence="2 3">LV</strain>
        <tissue evidence="2">Single pupa</tissue>
    </source>
</reference>
<dbReference type="PANTHER" id="PTHR21261:SF2">
    <property type="entry name" value="GH04238P-RELATED"/>
    <property type="match status" value="1"/>
</dbReference>
<feature type="domain" description="Ig-like" evidence="1">
    <location>
        <begin position="27"/>
        <end position="139"/>
    </location>
</feature>
<dbReference type="Gene3D" id="2.60.40.10">
    <property type="entry name" value="Immunoglobulins"/>
    <property type="match status" value="1"/>
</dbReference>
<keyword evidence="3" id="KW-1185">Reference proteome</keyword>
<proteinExistence type="predicted"/>
<evidence type="ECO:0000259" key="1">
    <source>
        <dbReference type="PROSITE" id="PS50835"/>
    </source>
</evidence>
<dbReference type="PANTHER" id="PTHR21261">
    <property type="entry name" value="BEAT PROTEIN"/>
    <property type="match status" value="1"/>
</dbReference>
<protein>
    <recommendedName>
        <fullName evidence="1">Ig-like domain-containing protein</fullName>
    </recommendedName>
</protein>
<dbReference type="InterPro" id="IPR007110">
    <property type="entry name" value="Ig-like_dom"/>
</dbReference>
<evidence type="ECO:0000313" key="3">
    <source>
        <dbReference type="Proteomes" id="UP000823941"/>
    </source>
</evidence>
<sequence>MTTTNIGHVVANSLLMVANLLSHQSATKVTKVTVPELTQTNSSALILDCEFSVPDENFVLQWLFNGERPPVYEWRPNTEPVVVDLLRDRLDVQYKAADSPAVGRRSLRILRPGPELSGDYTCLVRSDAGAEDHATKTVLVFSPEHEFVLAIDYAEEFEVNCIARGLYPQPTLVLERNREQIPKQEQRIWRNGSSYDARGRAALAPSSLRDGDRLACRLLLPPAGYSAVREQVFRWGALVLCLELNFI</sequence>
<organism evidence="2 3">
    <name type="scientific">Plutella xylostella</name>
    <name type="common">Diamondback moth</name>
    <name type="synonym">Plutella maculipennis</name>
    <dbReference type="NCBI Taxonomy" id="51655"/>
    <lineage>
        <taxon>Eukaryota</taxon>
        <taxon>Metazoa</taxon>
        <taxon>Ecdysozoa</taxon>
        <taxon>Arthropoda</taxon>
        <taxon>Hexapoda</taxon>
        <taxon>Insecta</taxon>
        <taxon>Pterygota</taxon>
        <taxon>Neoptera</taxon>
        <taxon>Endopterygota</taxon>
        <taxon>Lepidoptera</taxon>
        <taxon>Glossata</taxon>
        <taxon>Ditrysia</taxon>
        <taxon>Yponomeutoidea</taxon>
        <taxon>Plutellidae</taxon>
        <taxon>Plutella</taxon>
    </lineage>
</organism>
<evidence type="ECO:0000313" key="2">
    <source>
        <dbReference type="EMBL" id="KAG7306262.1"/>
    </source>
</evidence>